<keyword evidence="3" id="KW-0802">TPR repeat</keyword>
<keyword evidence="2" id="KW-0067">ATP-binding</keyword>
<dbReference type="Gene3D" id="3.40.50.300">
    <property type="entry name" value="P-loop containing nucleotide triphosphate hydrolases"/>
    <property type="match status" value="1"/>
</dbReference>
<dbReference type="InterPro" id="IPR019734">
    <property type="entry name" value="TPR_rpt"/>
</dbReference>
<evidence type="ECO:0000256" key="2">
    <source>
        <dbReference type="ARBA" id="ARBA00022840"/>
    </source>
</evidence>
<dbReference type="GO" id="GO:0004016">
    <property type="term" value="F:adenylate cyclase activity"/>
    <property type="evidence" value="ECO:0007669"/>
    <property type="project" value="TreeGrafter"/>
</dbReference>
<dbReference type="Proteomes" id="UP000250223">
    <property type="component" value="Unassembled WGS sequence"/>
</dbReference>
<dbReference type="PANTHER" id="PTHR16305">
    <property type="entry name" value="TESTICULAR SOLUBLE ADENYLYL CYCLASE"/>
    <property type="match status" value="1"/>
</dbReference>
<reference evidence="6 7" key="1">
    <citation type="submission" date="2018-06" db="EMBL/GenBank/DDBJ databases">
        <authorList>
            <consortium name="Pathogen Informatics"/>
            <person name="Doyle S."/>
        </authorList>
    </citation>
    <scope>NUCLEOTIDE SEQUENCE [LARGE SCALE GENOMIC DNA]</scope>
    <source>
        <strain evidence="6 7">NCTC13028</strain>
    </source>
</reference>
<dbReference type="GO" id="GO:0005737">
    <property type="term" value="C:cytoplasm"/>
    <property type="evidence" value="ECO:0007669"/>
    <property type="project" value="TreeGrafter"/>
</dbReference>
<protein>
    <submittedName>
        <fullName evidence="6">Serine/threonine kinase, regulatory protein</fullName>
    </submittedName>
</protein>
<dbReference type="InterPro" id="IPR011990">
    <property type="entry name" value="TPR-like_helical_dom_sf"/>
</dbReference>
<proteinExistence type="predicted"/>
<feature type="repeat" description="TPR" evidence="3">
    <location>
        <begin position="836"/>
        <end position="869"/>
    </location>
</feature>
<dbReference type="PANTHER" id="PTHR16305:SF28">
    <property type="entry name" value="GUANYLATE CYCLASE DOMAIN-CONTAINING PROTEIN"/>
    <property type="match status" value="1"/>
</dbReference>
<keyword evidence="4" id="KW-0175">Coiled coil</keyword>
<keyword evidence="1" id="KW-0547">Nucleotide-binding</keyword>
<feature type="domain" description="Orc1-like AAA ATPase" evidence="5">
    <location>
        <begin position="246"/>
        <end position="416"/>
    </location>
</feature>
<evidence type="ECO:0000313" key="7">
    <source>
        <dbReference type="Proteomes" id="UP000250223"/>
    </source>
</evidence>
<dbReference type="InterPro" id="IPR036388">
    <property type="entry name" value="WH-like_DNA-bd_sf"/>
</dbReference>
<dbReference type="GO" id="GO:0005524">
    <property type="term" value="F:ATP binding"/>
    <property type="evidence" value="ECO:0007669"/>
    <property type="project" value="UniProtKB-KW"/>
</dbReference>
<evidence type="ECO:0000256" key="3">
    <source>
        <dbReference type="PROSITE-ProRule" id="PRU00339"/>
    </source>
</evidence>
<dbReference type="EMBL" id="UAWC01000024">
    <property type="protein sequence ID" value="SQB35294.1"/>
    <property type="molecule type" value="Genomic_DNA"/>
</dbReference>
<sequence>MSEVYIKLFGTPVVTEDEKEVTFPYAKVRALFYYIAVNKKATRDELATLLWTEENDSVAKKNLRNAIYQIKKSFKKEVILSPDNSIVMLNNKLDIYTDVDLFLQDKDKEKCIDVYKGDFLKGFYVKNAEGFEEWVFKTRENYKTTYKEKIQNEINNLDGKDNKTEKYAKLLILTDEFNEEPYRILMKYYKEMGSLNKVIETYNELCQLLKKELGILPSEKSKEIFDQAMRSISSSENDSGSLNGFFYGRCEELGILQNNHNKFINESNGKSILIMGEAGIGKSRLKEEFLDNINEDEVYIFDTNCYQVEKQYILKPWSAIISKIYDTILDNKVSIPPIWQNILENLFPELIRGENILNVKLLENIDSFKYDILEEILLDILKKICVNKKVIFVFEDIQWMDEMSLSLLSSLILHEEKNDIMFLATYRNEHNRDVEKVLSILGKYNKLKYINLERFNDKEVKNFIEKALPKKDFSNEVIEKIYEETEGNTFFLVEYLNSIKDNKNINIMSAKMKDVLRSRFIYISEDAIELLNVISLFFDEAPMYILKELLEKDELEIIDTIETLQNKFIISEVKGTDKIGFKFTHQKLREYIYMKQSEIRRKILHNKVGDIIEKEIRNEKADIDLYHKLIYHYSNGENKIKVLFYKIKSLNYYLSFSHELFPILTNTDKEAYKYAYFSTQQTTKSLKEIEKLLKDIKKESKEEQEVEKLEMSYLHIKGRYLIRGGEYDIGTNCITEMIKKALAVKDKDYALEGYKQMIYFCIQTNNTDLMLKYIDLALELAVECNYHKEIGILLRLKGLYKTMCGEYEEAEKFLNESIAIFNVTEQVANKYSLNIAAAYNYIGEIRRFNKKFSEAMEYYDKAIKICEDKNALSSLVVFNINAGQAAFDMLEYTKAKEYFKKAYDLYEKFDSVWKKSILESFMTLIYIKEENYNKALESLKNAEINSKKMKNPHEIGITYKVKATVKRYMQKNPEIKKVFNSYLQEDFDYYYNEAIMFLKESKIDYEIESIKNL</sequence>
<dbReference type="AlphaFoldDB" id="A0A2X2W4B9"/>
<dbReference type="SUPFAM" id="SSF52540">
    <property type="entry name" value="P-loop containing nucleoside triphosphate hydrolases"/>
    <property type="match status" value="1"/>
</dbReference>
<accession>A0A2X2W4B9</accession>
<organism evidence="6 7">
    <name type="scientific">Clostridium cochlearium</name>
    <dbReference type="NCBI Taxonomy" id="1494"/>
    <lineage>
        <taxon>Bacteria</taxon>
        <taxon>Bacillati</taxon>
        <taxon>Bacillota</taxon>
        <taxon>Clostridia</taxon>
        <taxon>Eubacteriales</taxon>
        <taxon>Clostridiaceae</taxon>
        <taxon>Clostridium</taxon>
    </lineage>
</organism>
<dbReference type="SUPFAM" id="SSF48452">
    <property type="entry name" value="TPR-like"/>
    <property type="match status" value="2"/>
</dbReference>
<dbReference type="Pfam" id="PF13191">
    <property type="entry name" value="AAA_16"/>
    <property type="match status" value="1"/>
</dbReference>
<dbReference type="RefSeq" id="WP_096634966.1">
    <property type="nucleotide sequence ID" value="NZ_JAHLNT010000003.1"/>
</dbReference>
<dbReference type="Gene3D" id="1.10.10.10">
    <property type="entry name" value="Winged helix-like DNA-binding domain superfamily/Winged helix DNA-binding domain"/>
    <property type="match status" value="1"/>
</dbReference>
<dbReference type="SMART" id="SM00028">
    <property type="entry name" value="TPR"/>
    <property type="match status" value="5"/>
</dbReference>
<dbReference type="InterPro" id="IPR027417">
    <property type="entry name" value="P-loop_NTPase"/>
</dbReference>
<evidence type="ECO:0000259" key="5">
    <source>
        <dbReference type="Pfam" id="PF13191"/>
    </source>
</evidence>
<evidence type="ECO:0000256" key="4">
    <source>
        <dbReference type="SAM" id="Coils"/>
    </source>
</evidence>
<dbReference type="PROSITE" id="PS50005">
    <property type="entry name" value="TPR"/>
    <property type="match status" value="1"/>
</dbReference>
<name>A0A2X2W4B9_CLOCO</name>
<feature type="coiled-coil region" evidence="4">
    <location>
        <begin position="679"/>
        <end position="709"/>
    </location>
</feature>
<evidence type="ECO:0000313" key="6">
    <source>
        <dbReference type="EMBL" id="SQB35294.1"/>
    </source>
</evidence>
<evidence type="ECO:0000256" key="1">
    <source>
        <dbReference type="ARBA" id="ARBA00022741"/>
    </source>
</evidence>
<gene>
    <name evidence="6" type="ORF">NCTC13028_01861</name>
</gene>
<dbReference type="InterPro" id="IPR041664">
    <property type="entry name" value="AAA_16"/>
</dbReference>
<dbReference type="Gene3D" id="1.25.40.10">
    <property type="entry name" value="Tetratricopeptide repeat domain"/>
    <property type="match status" value="3"/>
</dbReference>